<gene>
    <name evidence="2" type="ORF">D7322_28025</name>
</gene>
<proteinExistence type="predicted"/>
<feature type="region of interest" description="Disordered" evidence="1">
    <location>
        <begin position="141"/>
        <end position="167"/>
    </location>
</feature>
<evidence type="ECO:0000256" key="1">
    <source>
        <dbReference type="SAM" id="MobiDB-lite"/>
    </source>
</evidence>
<organism evidence="2 3">
    <name type="scientific">Sphingobacterium puteale</name>
    <dbReference type="NCBI Taxonomy" id="2420510"/>
    <lineage>
        <taxon>Bacteria</taxon>
        <taxon>Pseudomonadati</taxon>
        <taxon>Bacteroidota</taxon>
        <taxon>Sphingobacteriia</taxon>
        <taxon>Sphingobacteriales</taxon>
        <taxon>Sphingobacteriaceae</taxon>
        <taxon>Sphingobacterium</taxon>
    </lineage>
</organism>
<dbReference type="EMBL" id="RBWS01000038">
    <property type="protein sequence ID" value="RKO68292.1"/>
    <property type="molecule type" value="Genomic_DNA"/>
</dbReference>
<feature type="compositionally biased region" description="Low complexity" evidence="1">
    <location>
        <begin position="141"/>
        <end position="160"/>
    </location>
</feature>
<dbReference type="Proteomes" id="UP000282423">
    <property type="component" value="Unassembled WGS sequence"/>
</dbReference>
<protein>
    <submittedName>
        <fullName evidence="2">Uncharacterized protein</fullName>
    </submittedName>
</protein>
<reference evidence="2 3" key="1">
    <citation type="submission" date="2018-10" db="EMBL/GenBank/DDBJ databases">
        <title>Sphingobacterium sp. M05W1-28.</title>
        <authorList>
            <person name="Cai H."/>
        </authorList>
    </citation>
    <scope>NUCLEOTIDE SEQUENCE [LARGE SCALE GENOMIC DNA]</scope>
    <source>
        <strain evidence="2 3">M05W1-28</strain>
    </source>
</reference>
<keyword evidence="3" id="KW-1185">Reference proteome</keyword>
<sequence>MRRELKLAFDELEKELLVIPPDDLFRFMGGFSTGSSSSGSSGLSANASIDEVVDYLKDTGMSFTQDSSGNYYFNPTDSSGTSIRLDEVVVTGFYSTGSSGSWDTGGTGASGFNSNLDMYIAYLGGYGHQFSGGNGSYTYIPSGSSGGTPTSPSTGGSQPGDPFKRENGQLVITPTDKTTDRDYIYVDDPFDDVILNFEEVNIKDKNGNDVLAYRVVSYQTDADGPKYTDIPDKYKRNCHGSALGVDLWFIDIYDSNVRDVNIQEDQGFRTMMGGYTSNSSDSNVISFYSGSLLTHSVKRDPATGEIWSKTDHGETKHYTSLDAFFADGKNETLYAQSMRKYYKL</sequence>
<dbReference type="OrthoDB" id="1444189at2"/>
<evidence type="ECO:0000313" key="3">
    <source>
        <dbReference type="Proteomes" id="UP000282423"/>
    </source>
</evidence>
<dbReference type="AlphaFoldDB" id="A0A420VPP0"/>
<dbReference type="RefSeq" id="WP_121127465.1">
    <property type="nucleotide sequence ID" value="NZ_RBWS01000038.1"/>
</dbReference>
<comment type="caution">
    <text evidence="2">The sequence shown here is derived from an EMBL/GenBank/DDBJ whole genome shotgun (WGS) entry which is preliminary data.</text>
</comment>
<evidence type="ECO:0000313" key="2">
    <source>
        <dbReference type="EMBL" id="RKO68292.1"/>
    </source>
</evidence>
<accession>A0A420VPP0</accession>
<name>A0A420VPP0_9SPHI</name>